<organism evidence="3">
    <name type="scientific">Onchocerca ochengi</name>
    <name type="common">Filarial nematode worm</name>
    <dbReference type="NCBI Taxonomy" id="42157"/>
    <lineage>
        <taxon>Eukaryota</taxon>
        <taxon>Metazoa</taxon>
        <taxon>Ecdysozoa</taxon>
        <taxon>Nematoda</taxon>
        <taxon>Chromadorea</taxon>
        <taxon>Rhabditida</taxon>
        <taxon>Spirurina</taxon>
        <taxon>Spiruromorpha</taxon>
        <taxon>Filarioidea</taxon>
        <taxon>Onchocercidae</taxon>
        <taxon>Onchocerca</taxon>
    </lineage>
</organism>
<sequence length="135" mass="15547">MCIANLPPSSADLLYEGYPSFPVIMLDINDRGYRSKRYPLSFMVNLDSVYCKVHVSCFSSQLHTNPYRCRHRVFQCALHGRFRLKCFCRKARLISVHVEILSSAISLNASAAYRENTCCDDMPIYLRLLRKFGIA</sequence>
<dbReference type="Proteomes" id="UP000271087">
    <property type="component" value="Unassembled WGS sequence"/>
</dbReference>
<dbReference type="AlphaFoldDB" id="A0A182EGM7"/>
<evidence type="ECO:0000313" key="2">
    <source>
        <dbReference type="Proteomes" id="UP000271087"/>
    </source>
</evidence>
<dbReference type="EMBL" id="UYRW01002517">
    <property type="protein sequence ID" value="VDK85528.1"/>
    <property type="molecule type" value="Genomic_DNA"/>
</dbReference>
<protein>
    <submittedName>
        <fullName evidence="3">SWIM-type domain-containing protein</fullName>
    </submittedName>
</protein>
<reference evidence="3" key="1">
    <citation type="submission" date="2016-06" db="UniProtKB">
        <authorList>
            <consortium name="WormBaseParasite"/>
        </authorList>
    </citation>
    <scope>IDENTIFICATION</scope>
</reference>
<keyword evidence="2" id="KW-1185">Reference proteome</keyword>
<evidence type="ECO:0000313" key="1">
    <source>
        <dbReference type="EMBL" id="VDK85528.1"/>
    </source>
</evidence>
<evidence type="ECO:0000313" key="3">
    <source>
        <dbReference type="WBParaSite" id="nOo.2.0.1.t07249-RA"/>
    </source>
</evidence>
<accession>A0A182EGM7</accession>
<proteinExistence type="predicted"/>
<reference evidence="1 2" key="2">
    <citation type="submission" date="2018-08" db="EMBL/GenBank/DDBJ databases">
        <authorList>
            <person name="Laetsch R D."/>
            <person name="Stevens L."/>
            <person name="Kumar S."/>
            <person name="Blaxter L. M."/>
        </authorList>
    </citation>
    <scope>NUCLEOTIDE SEQUENCE [LARGE SCALE GENOMIC DNA]</scope>
</reference>
<dbReference type="WBParaSite" id="nOo.2.0.1.t07249-RA">
    <property type="protein sequence ID" value="nOo.2.0.1.t07249-RA"/>
    <property type="gene ID" value="nOo.2.0.1.g07249"/>
</dbReference>
<name>A0A182EGM7_ONCOC</name>
<gene>
    <name evidence="1" type="ORF">NOO_LOCUS7249</name>
</gene>